<dbReference type="PANTHER" id="PTHR34818">
    <property type="entry name" value="PROTEIN BLI-3"/>
    <property type="match status" value="1"/>
</dbReference>
<accession>A0A378JJT3</accession>
<dbReference type="Gene3D" id="2.30.110.10">
    <property type="entry name" value="Electron Transport, Fmn-binding Protein, Chain A"/>
    <property type="match status" value="1"/>
</dbReference>
<gene>
    <name evidence="2" type="ORF">NCTC13316_01422</name>
</gene>
<evidence type="ECO:0000313" key="3">
    <source>
        <dbReference type="Proteomes" id="UP000254794"/>
    </source>
</evidence>
<dbReference type="EMBL" id="UGOD01000001">
    <property type="protein sequence ID" value="STX51327.1"/>
    <property type="molecule type" value="Genomic_DNA"/>
</dbReference>
<dbReference type="AlphaFoldDB" id="A0A378JJT3"/>
<dbReference type="InterPro" id="IPR038725">
    <property type="entry name" value="YdaG_split_barrel_FMN-bd"/>
</dbReference>
<sequence length="159" mass="17961">MLTADEAKKLWDLVEPLETAMLVTLENNILQARPMYLAQKEFDGTFYFFTEHPSEKTEALEHKSEVCLAFSSPKSQTFVSVSGQASLCQDRGLIAKLWNPFVASWFPQGKESPLVALIKVESFQAEYWQGKGTKVIQLFKYGKAYLTGKRPDVGEHGHL</sequence>
<dbReference type="OrthoDB" id="1432662at2"/>
<dbReference type="PANTHER" id="PTHR34818:SF1">
    <property type="entry name" value="PROTEIN BLI-3"/>
    <property type="match status" value="1"/>
</dbReference>
<dbReference type="SUPFAM" id="SSF50475">
    <property type="entry name" value="FMN-binding split barrel"/>
    <property type="match status" value="1"/>
</dbReference>
<evidence type="ECO:0000259" key="1">
    <source>
        <dbReference type="Pfam" id="PF16242"/>
    </source>
</evidence>
<dbReference type="InterPro" id="IPR012349">
    <property type="entry name" value="Split_barrel_FMN-bd"/>
</dbReference>
<feature type="domain" description="General stress protein FMN-binding split barrel" evidence="1">
    <location>
        <begin position="5"/>
        <end position="152"/>
    </location>
</feature>
<reference evidence="2 3" key="1">
    <citation type="submission" date="2018-06" db="EMBL/GenBank/DDBJ databases">
        <authorList>
            <consortium name="Pathogen Informatics"/>
            <person name="Doyle S."/>
        </authorList>
    </citation>
    <scope>NUCLEOTIDE SEQUENCE [LARGE SCALE GENOMIC DNA]</scope>
    <source>
        <strain evidence="2 3">NCTC13316</strain>
    </source>
</reference>
<keyword evidence="3" id="KW-1185">Reference proteome</keyword>
<dbReference type="Proteomes" id="UP000254794">
    <property type="component" value="Unassembled WGS sequence"/>
</dbReference>
<proteinExistence type="predicted"/>
<name>A0A378JJT3_9GAMM</name>
<organism evidence="2 3">
    <name type="scientific">Legionella busanensis</name>
    <dbReference type="NCBI Taxonomy" id="190655"/>
    <lineage>
        <taxon>Bacteria</taxon>
        <taxon>Pseudomonadati</taxon>
        <taxon>Pseudomonadota</taxon>
        <taxon>Gammaproteobacteria</taxon>
        <taxon>Legionellales</taxon>
        <taxon>Legionellaceae</taxon>
        <taxon>Legionella</taxon>
    </lineage>
</organism>
<evidence type="ECO:0000313" key="2">
    <source>
        <dbReference type="EMBL" id="STX51327.1"/>
    </source>
</evidence>
<dbReference type="Pfam" id="PF16242">
    <property type="entry name" value="Pyrid_ox_like"/>
    <property type="match status" value="1"/>
</dbReference>
<protein>
    <submittedName>
        <fullName evidence="2">Uncharacterized stress protein (General stress protein 26)</fullName>
    </submittedName>
</protein>
<dbReference type="RefSeq" id="WP_115330970.1">
    <property type="nucleotide sequence ID" value="NZ_CAAAHP010000001.1"/>
</dbReference>
<dbReference type="InterPro" id="IPR052917">
    <property type="entry name" value="Stress-Dev_Protein"/>
</dbReference>